<dbReference type="KEGG" id="ldo:LDBPK_161690"/>
<dbReference type="GeneID" id="13393168"/>
<dbReference type="VEuPathDB" id="TriTrypDB:LdBPK_161690.1"/>
<accession>E9BD20</accession>
<name>E9BD20_LEIDO</name>
<dbReference type="GO" id="GO:1990904">
    <property type="term" value="C:ribonucleoprotein complex"/>
    <property type="evidence" value="ECO:0007669"/>
    <property type="project" value="UniProtKB-KW"/>
</dbReference>
<dbReference type="RefSeq" id="XP_003859853.1">
    <property type="nucleotide sequence ID" value="XM_003859805.1"/>
</dbReference>
<dbReference type="AlphaFoldDB" id="E9BD20"/>
<proteinExistence type="predicted"/>
<evidence type="ECO:0000313" key="1">
    <source>
        <dbReference type="EMBL" id="CBZ33146.1"/>
    </source>
</evidence>
<sequence length="171" mass="19916">MRGCVERQVLTSRGTPRIGPRRCIHDKLTCVCTPLRAHRGRVRNPIGLPLSPLVHLQRCTKQNEHETPRTAATTHPLHTHTHISLPIYILWSVMKKRRDCSAKGWRRISGRRCMPRGSALSFRRGRRRLRLVDCTDASRESPKATRATMPSIPHWRWRSRRMRTSPLLMPR</sequence>
<reference evidence="2" key="2">
    <citation type="submission" date="2011-02" db="EMBL/GenBank/DDBJ databases">
        <title>Whole genome sequencing of Leishmania donovani clinical lines reveals dynamic variation related to drug resistance.</title>
        <authorList>
            <person name="Downing T."/>
            <person name="Imamura H."/>
            <person name="Sanders M."/>
            <person name="Decuypere S."/>
            <person name="Hertz-Fowler C."/>
            <person name="Clark T.G."/>
            <person name="Rijal S."/>
            <person name="Sundar S."/>
            <person name="Quail M.A."/>
            <person name="De Doncker S."/>
            <person name="Maes I."/>
            <person name="Vanaerschot M."/>
            <person name="Stark O."/>
            <person name="Schonian G."/>
            <person name="Dujardin J.C."/>
            <person name="Berriman M."/>
        </authorList>
    </citation>
    <scope>NUCLEOTIDE SEQUENCE [LARGE SCALE GENOMIC DNA]</scope>
    <source>
        <strain evidence="2">BPK282A1</strain>
    </source>
</reference>
<keyword evidence="1" id="KW-0687">Ribonucleoprotein</keyword>
<dbReference type="EMBL" id="FR799603">
    <property type="protein sequence ID" value="CBZ33146.1"/>
    <property type="molecule type" value="Genomic_DNA"/>
</dbReference>
<evidence type="ECO:0000313" key="2">
    <source>
        <dbReference type="Proteomes" id="UP000008980"/>
    </source>
</evidence>
<protein>
    <submittedName>
        <fullName evidence="1">U1 small nuclear ribonucleoprotein, putative</fullName>
    </submittedName>
</protein>
<organism evidence="1 2">
    <name type="scientific">Leishmania donovani</name>
    <dbReference type="NCBI Taxonomy" id="5661"/>
    <lineage>
        <taxon>Eukaryota</taxon>
        <taxon>Discoba</taxon>
        <taxon>Euglenozoa</taxon>
        <taxon>Kinetoplastea</taxon>
        <taxon>Metakinetoplastina</taxon>
        <taxon>Trypanosomatida</taxon>
        <taxon>Trypanosomatidae</taxon>
        <taxon>Leishmaniinae</taxon>
        <taxon>Leishmania</taxon>
    </lineage>
</organism>
<gene>
    <name evidence="1" type="ORF">LDBPK_161690</name>
</gene>
<reference evidence="1 2" key="1">
    <citation type="journal article" date="2011" name="Genome Res.">
        <title>Whole genome sequencing of multiple Leishmania donovani clinical isolates provides insights into population structure and mechanisms of drug resistance.</title>
        <authorList>
            <person name="Downing T."/>
            <person name="Imamura H."/>
            <person name="Decuypere S."/>
            <person name="Clark T.G."/>
            <person name="Coombs G.H."/>
            <person name="Cotton J.A."/>
            <person name="Hilley J.D."/>
            <person name="de Doncker S."/>
            <person name="Maes I."/>
            <person name="Mottram J.C."/>
            <person name="Quail M.A."/>
            <person name="Rijal S."/>
            <person name="Sanders M."/>
            <person name="Schonian G."/>
            <person name="Stark O."/>
            <person name="Sundar S."/>
            <person name="Vanaerschot M."/>
            <person name="Hertz-Fowler C."/>
            <person name="Dujardin J.C."/>
            <person name="Berriman M."/>
        </authorList>
    </citation>
    <scope>NUCLEOTIDE SEQUENCE [LARGE SCALE GENOMIC DNA]</scope>
    <source>
        <strain evidence="1 2">BPK282A1</strain>
    </source>
</reference>
<dbReference type="Proteomes" id="UP000008980">
    <property type="component" value="Chromosome 16"/>
</dbReference>